<dbReference type="Gene3D" id="3.30.43.10">
    <property type="entry name" value="Uridine Diphospho-n-acetylenolpyruvylglucosamine Reductase, domain 2"/>
    <property type="match status" value="1"/>
</dbReference>
<dbReference type="GO" id="GO:0071949">
    <property type="term" value="F:FAD binding"/>
    <property type="evidence" value="ECO:0007669"/>
    <property type="project" value="InterPro"/>
</dbReference>
<dbReference type="GO" id="GO:0019139">
    <property type="term" value="F:cytokinin dehydrogenase activity"/>
    <property type="evidence" value="ECO:0007669"/>
    <property type="project" value="UniProtKB-EC"/>
</dbReference>
<dbReference type="OrthoDB" id="415825at2759"/>
<protein>
    <recommendedName>
        <fullName evidence="3">cytokinin dehydrogenase</fullName>
        <ecNumber evidence="3">1.5.99.12</ecNumber>
    </recommendedName>
</protein>
<dbReference type="Pfam" id="PF09265">
    <property type="entry name" value="Cytokin-bind"/>
    <property type="match status" value="1"/>
</dbReference>
<accession>A0A835UAL7</accession>
<dbReference type="AlphaFoldDB" id="A0A835UAL7"/>
<comment type="catalytic activity">
    <reaction evidence="7">
        <text>N(6)-dimethylallyladenine + A + H2O = 3-methyl-2-butenal + adenine + AH2</text>
        <dbReference type="Rhea" id="RHEA:13625"/>
        <dbReference type="ChEBI" id="CHEBI:13193"/>
        <dbReference type="ChEBI" id="CHEBI:15377"/>
        <dbReference type="ChEBI" id="CHEBI:15825"/>
        <dbReference type="ChEBI" id="CHEBI:16708"/>
        <dbReference type="ChEBI" id="CHEBI:17499"/>
        <dbReference type="ChEBI" id="CHEBI:17660"/>
        <dbReference type="EC" id="1.5.99.12"/>
    </reaction>
</comment>
<keyword evidence="5" id="KW-0274">FAD</keyword>
<evidence type="ECO:0000259" key="8">
    <source>
        <dbReference type="PROSITE" id="PS51387"/>
    </source>
</evidence>
<keyword evidence="4" id="KW-0285">Flavoprotein</keyword>
<sequence length="524" mass="58355">MPSFPRATFFTLTAVMSIVGQLQPRLGKLPPDLLGHNIAGKLRHDPASIASASSDYGKIIRAAPAAVLYPTTAADIEALLRLSHSSPRPFVVAARGCGHSTQGQAFAREGVVVEMAALGDDGGRVAVSVEGGFVDAGGEQMWIDVLHETLRYGLAPRSWTDYLYLTVGGTLSNAGVGGQAFRHGPQISNVYEVDVITGRGDMLTCSESRNPDLFFAVLGGLGQFGIITRARIALEEAPQRVRWTRLMYTSFETFARDQEMLISSRAAGRGWRLGYVEGSMLVDHGLRSNWRSSSFFSKADLWRIAEVAAGNGGAIYCLEASFYHTYGSADPTFDDPSISQEVEELLHKLSFLPGFVFTKDITYPSFLNRVHDGEQELRALDLWDVPHPWLNLFIPKSKILDFDEGVFQGILKKGKSMGPILVYPTNRTKWDDRMIAMTPEEEVFYSVGLLLSAEKDDLVFLEKQNAEILQFCEQNGIKFKLYLPVYRRREEWKKHFGGKWKRFEEMKMKYDPKAILAPGQGIFT</sequence>
<comment type="cofactor">
    <cofactor evidence="1">
        <name>FAD</name>
        <dbReference type="ChEBI" id="CHEBI:57692"/>
    </cofactor>
</comment>
<keyword evidence="6" id="KW-0560">Oxidoreductase</keyword>
<evidence type="ECO:0000256" key="2">
    <source>
        <dbReference type="ARBA" id="ARBA00005466"/>
    </source>
</evidence>
<dbReference type="InterPro" id="IPR036318">
    <property type="entry name" value="FAD-bd_PCMH-like_sf"/>
</dbReference>
<evidence type="ECO:0000313" key="10">
    <source>
        <dbReference type="Proteomes" id="UP000639772"/>
    </source>
</evidence>
<dbReference type="InterPro" id="IPR050432">
    <property type="entry name" value="FAD-linked_Oxidoreductases_BP"/>
</dbReference>
<dbReference type="InterPro" id="IPR015345">
    <property type="entry name" value="Cytokinin_DH_FAD/cytokin-bd"/>
</dbReference>
<dbReference type="Pfam" id="PF01565">
    <property type="entry name" value="FAD_binding_4"/>
    <property type="match status" value="1"/>
</dbReference>
<organism evidence="9 10">
    <name type="scientific">Vanilla planifolia</name>
    <name type="common">Vanilla</name>
    <dbReference type="NCBI Taxonomy" id="51239"/>
    <lineage>
        <taxon>Eukaryota</taxon>
        <taxon>Viridiplantae</taxon>
        <taxon>Streptophyta</taxon>
        <taxon>Embryophyta</taxon>
        <taxon>Tracheophyta</taxon>
        <taxon>Spermatophyta</taxon>
        <taxon>Magnoliopsida</taxon>
        <taxon>Liliopsida</taxon>
        <taxon>Asparagales</taxon>
        <taxon>Orchidaceae</taxon>
        <taxon>Vanilloideae</taxon>
        <taxon>Vanilleae</taxon>
        <taxon>Vanilla</taxon>
    </lineage>
</organism>
<dbReference type="InterPro" id="IPR016167">
    <property type="entry name" value="FAD-bd_PCMH_sub1"/>
</dbReference>
<evidence type="ECO:0000256" key="5">
    <source>
        <dbReference type="ARBA" id="ARBA00022827"/>
    </source>
</evidence>
<dbReference type="InterPro" id="IPR006093">
    <property type="entry name" value="Oxy_OxRdtase_FAD_BS"/>
</dbReference>
<dbReference type="EMBL" id="JADCNM010000013">
    <property type="protein sequence ID" value="KAG0455874.1"/>
    <property type="molecule type" value="Genomic_DNA"/>
</dbReference>
<feature type="domain" description="FAD-binding PCMH-type" evidence="8">
    <location>
        <begin position="60"/>
        <end position="237"/>
    </location>
</feature>
<dbReference type="Proteomes" id="UP000639772">
    <property type="component" value="Chromosome 13"/>
</dbReference>
<dbReference type="SUPFAM" id="SSF55103">
    <property type="entry name" value="FAD-linked oxidases, C-terminal domain"/>
    <property type="match status" value="1"/>
</dbReference>
<dbReference type="InterPro" id="IPR006094">
    <property type="entry name" value="Oxid_FAD_bind_N"/>
</dbReference>
<gene>
    <name evidence="9" type="ORF">HPP92_023662</name>
</gene>
<dbReference type="PROSITE" id="PS51387">
    <property type="entry name" value="FAD_PCMH"/>
    <property type="match status" value="1"/>
</dbReference>
<dbReference type="EC" id="1.5.99.12" evidence="3"/>
<dbReference type="Gene3D" id="3.30.465.10">
    <property type="match status" value="1"/>
</dbReference>
<reference evidence="9 10" key="1">
    <citation type="journal article" date="2020" name="Nat. Food">
        <title>A phased Vanilla planifolia genome enables genetic improvement of flavour and production.</title>
        <authorList>
            <person name="Hasing T."/>
            <person name="Tang H."/>
            <person name="Brym M."/>
            <person name="Khazi F."/>
            <person name="Huang T."/>
            <person name="Chambers A.H."/>
        </authorList>
    </citation>
    <scope>NUCLEOTIDE SEQUENCE [LARGE SCALE GENOMIC DNA]</scope>
    <source>
        <tissue evidence="9">Leaf</tissue>
    </source>
</reference>
<evidence type="ECO:0000256" key="4">
    <source>
        <dbReference type="ARBA" id="ARBA00022630"/>
    </source>
</evidence>
<dbReference type="PROSITE" id="PS00862">
    <property type="entry name" value="OX2_COVAL_FAD"/>
    <property type="match status" value="1"/>
</dbReference>
<evidence type="ECO:0000256" key="6">
    <source>
        <dbReference type="ARBA" id="ARBA00023002"/>
    </source>
</evidence>
<comment type="similarity">
    <text evidence="2">Belongs to the oxygen-dependent FAD-linked oxidoreductase family.</text>
</comment>
<comment type="caution">
    <text evidence="9">The sequence shown here is derived from an EMBL/GenBank/DDBJ whole genome shotgun (WGS) entry which is preliminary data.</text>
</comment>
<dbReference type="SUPFAM" id="SSF56176">
    <property type="entry name" value="FAD-binding/transporter-associated domain-like"/>
    <property type="match status" value="1"/>
</dbReference>
<dbReference type="InterPro" id="IPR016170">
    <property type="entry name" value="Cytok_DH_C_sf"/>
</dbReference>
<evidence type="ECO:0000256" key="7">
    <source>
        <dbReference type="ARBA" id="ARBA00048224"/>
    </source>
</evidence>
<name>A0A835UAL7_VANPL</name>
<evidence type="ECO:0000256" key="1">
    <source>
        <dbReference type="ARBA" id="ARBA00001974"/>
    </source>
</evidence>
<proteinExistence type="inferred from homology"/>
<dbReference type="GO" id="GO:0009690">
    <property type="term" value="P:cytokinin metabolic process"/>
    <property type="evidence" value="ECO:0007669"/>
    <property type="project" value="InterPro"/>
</dbReference>
<dbReference type="Gene3D" id="3.40.462.10">
    <property type="entry name" value="FAD-linked oxidases, C-terminal domain"/>
    <property type="match status" value="1"/>
</dbReference>
<dbReference type="InterPro" id="IPR016164">
    <property type="entry name" value="FAD-linked_Oxase-like_C"/>
</dbReference>
<dbReference type="InterPro" id="IPR016166">
    <property type="entry name" value="FAD-bd_PCMH"/>
</dbReference>
<dbReference type="PANTHER" id="PTHR13878:SF127">
    <property type="entry name" value="CYTOKININ DEHYDROGENASE 3"/>
    <property type="match status" value="1"/>
</dbReference>
<dbReference type="PANTHER" id="PTHR13878">
    <property type="entry name" value="GULONOLACTONE OXIDASE"/>
    <property type="match status" value="1"/>
</dbReference>
<evidence type="ECO:0000313" key="9">
    <source>
        <dbReference type="EMBL" id="KAG0455874.1"/>
    </source>
</evidence>
<evidence type="ECO:0000256" key="3">
    <source>
        <dbReference type="ARBA" id="ARBA00011928"/>
    </source>
</evidence>
<dbReference type="InterPro" id="IPR016169">
    <property type="entry name" value="FAD-bd_PCMH_sub2"/>
</dbReference>